<dbReference type="Pfam" id="PF00929">
    <property type="entry name" value="RNase_T"/>
    <property type="match status" value="1"/>
</dbReference>
<feature type="compositionally biased region" description="Polar residues" evidence="10">
    <location>
        <begin position="68"/>
        <end position="82"/>
    </location>
</feature>
<feature type="domain" description="Exonuclease" evidence="11">
    <location>
        <begin position="120"/>
        <end position="281"/>
    </location>
</feature>
<dbReference type="InterPro" id="IPR037431">
    <property type="entry name" value="REX4_DEDDh_dom"/>
</dbReference>
<name>A0AAD2HUE0_9AGAR</name>
<dbReference type="GO" id="GO:0003676">
    <property type="term" value="F:nucleic acid binding"/>
    <property type="evidence" value="ECO:0007669"/>
    <property type="project" value="InterPro"/>
</dbReference>
<proteinExistence type="inferred from homology"/>
<dbReference type="SUPFAM" id="SSF53098">
    <property type="entry name" value="Ribonuclease H-like"/>
    <property type="match status" value="1"/>
</dbReference>
<protein>
    <recommendedName>
        <fullName evidence="3">RNA exonuclease 4</fullName>
    </recommendedName>
</protein>
<keyword evidence="5" id="KW-0540">Nuclease</keyword>
<keyword evidence="13" id="KW-1185">Reference proteome</keyword>
<comment type="caution">
    <text evidence="12">The sequence shown here is derived from an EMBL/GenBank/DDBJ whole genome shotgun (WGS) entry which is preliminary data.</text>
</comment>
<evidence type="ECO:0000256" key="9">
    <source>
        <dbReference type="ARBA" id="ARBA00025599"/>
    </source>
</evidence>
<dbReference type="GO" id="GO:0008408">
    <property type="term" value="F:3'-5' exonuclease activity"/>
    <property type="evidence" value="ECO:0007669"/>
    <property type="project" value="InterPro"/>
</dbReference>
<sequence length="391" mass="43939">LQCQPVQLAPLRIGSHYRRRAYDYLPRAFLNRCIIQTLPKTKTRPRESRDSSDLPRKRRKIEQEELPSHSTLKTAKTSATRNQDNHGELEEMRNGESVTTLRKMVAGNVEYTEAQTQPGKYLALDCEMVGVGSEGEESSLARVSIVNFYGAIQLDAFVRQRERVVDYRTQWSGVRESDMVNAHPFDEIQGRVAALLKDRILVGHALQNDTKALLLSHPRPYTRDTQHLAGKHKVAKSKYVALRNLVKQELGIGIQEGEHSSVTDARATMAVFRIHRKEWEKGFPSLPASGTTQPDTGARERDDDNPESDSSDDDDQAPEPVQKKQPRPRRHAPTKAKGISSGLTTIVHKRGVGKRNQRTAIRSGENLPKAQSQWWNVLGNGSAKGSMSLRM</sequence>
<feature type="compositionally biased region" description="Basic and acidic residues" evidence="10">
    <location>
        <begin position="83"/>
        <end position="94"/>
    </location>
</feature>
<evidence type="ECO:0000313" key="13">
    <source>
        <dbReference type="Proteomes" id="UP001295794"/>
    </source>
</evidence>
<keyword evidence="7" id="KW-0269">Exonuclease</keyword>
<comment type="similarity">
    <text evidence="2">Belongs to the REXO4 family.</text>
</comment>
<gene>
    <name evidence="12" type="ORF">MYCIT1_LOCUS32840</name>
</gene>
<evidence type="ECO:0000256" key="2">
    <source>
        <dbReference type="ARBA" id="ARBA00010489"/>
    </source>
</evidence>
<dbReference type="GO" id="GO:0006364">
    <property type="term" value="P:rRNA processing"/>
    <property type="evidence" value="ECO:0007669"/>
    <property type="project" value="UniProtKB-KW"/>
</dbReference>
<dbReference type="GO" id="GO:0000027">
    <property type="term" value="P:ribosomal large subunit assembly"/>
    <property type="evidence" value="ECO:0007669"/>
    <property type="project" value="TreeGrafter"/>
</dbReference>
<keyword evidence="8" id="KW-0539">Nucleus</keyword>
<keyword evidence="4" id="KW-0698">rRNA processing</keyword>
<dbReference type="InterPro" id="IPR012337">
    <property type="entry name" value="RNaseH-like_sf"/>
</dbReference>
<keyword evidence="6" id="KW-0378">Hydrolase</keyword>
<evidence type="ECO:0000256" key="3">
    <source>
        <dbReference type="ARBA" id="ARBA00016937"/>
    </source>
</evidence>
<dbReference type="InterPro" id="IPR036397">
    <property type="entry name" value="RNaseH_sf"/>
</dbReference>
<dbReference type="EMBL" id="CAVNYO010000444">
    <property type="protein sequence ID" value="CAK5281626.1"/>
    <property type="molecule type" value="Genomic_DNA"/>
</dbReference>
<dbReference type="GO" id="GO:0005634">
    <property type="term" value="C:nucleus"/>
    <property type="evidence" value="ECO:0007669"/>
    <property type="project" value="UniProtKB-SubCell"/>
</dbReference>
<feature type="compositionally biased region" description="Basic and acidic residues" evidence="10">
    <location>
        <begin position="44"/>
        <end position="67"/>
    </location>
</feature>
<dbReference type="SMART" id="SM00479">
    <property type="entry name" value="EXOIII"/>
    <property type="match status" value="1"/>
</dbReference>
<evidence type="ECO:0000256" key="1">
    <source>
        <dbReference type="ARBA" id="ARBA00004123"/>
    </source>
</evidence>
<dbReference type="InterPro" id="IPR013520">
    <property type="entry name" value="Ribonucl_H"/>
</dbReference>
<evidence type="ECO:0000256" key="7">
    <source>
        <dbReference type="ARBA" id="ARBA00022839"/>
    </source>
</evidence>
<feature type="region of interest" description="Disordered" evidence="10">
    <location>
        <begin position="40"/>
        <end position="96"/>
    </location>
</feature>
<feature type="region of interest" description="Disordered" evidence="10">
    <location>
        <begin position="282"/>
        <end position="369"/>
    </location>
</feature>
<dbReference type="InterPro" id="IPR047021">
    <property type="entry name" value="REXO1/3/4-like"/>
</dbReference>
<organism evidence="12 13">
    <name type="scientific">Mycena citricolor</name>
    <dbReference type="NCBI Taxonomy" id="2018698"/>
    <lineage>
        <taxon>Eukaryota</taxon>
        <taxon>Fungi</taxon>
        <taxon>Dikarya</taxon>
        <taxon>Basidiomycota</taxon>
        <taxon>Agaricomycotina</taxon>
        <taxon>Agaricomycetes</taxon>
        <taxon>Agaricomycetidae</taxon>
        <taxon>Agaricales</taxon>
        <taxon>Marasmiineae</taxon>
        <taxon>Mycenaceae</taxon>
        <taxon>Mycena</taxon>
    </lineage>
</organism>
<dbReference type="FunFam" id="3.30.420.10:FF:000007">
    <property type="entry name" value="Interferon-stimulated exonuclease gene 20"/>
    <property type="match status" value="1"/>
</dbReference>
<feature type="compositionally biased region" description="Acidic residues" evidence="10">
    <location>
        <begin position="303"/>
        <end position="317"/>
    </location>
</feature>
<evidence type="ECO:0000256" key="5">
    <source>
        <dbReference type="ARBA" id="ARBA00022722"/>
    </source>
</evidence>
<dbReference type="CDD" id="cd06144">
    <property type="entry name" value="REX4_like"/>
    <property type="match status" value="1"/>
</dbReference>
<dbReference type="Proteomes" id="UP001295794">
    <property type="component" value="Unassembled WGS sequence"/>
</dbReference>
<evidence type="ECO:0000256" key="10">
    <source>
        <dbReference type="SAM" id="MobiDB-lite"/>
    </source>
</evidence>
<feature type="compositionally biased region" description="Basic residues" evidence="10">
    <location>
        <begin position="347"/>
        <end position="357"/>
    </location>
</feature>
<comment type="function">
    <text evidence="9">Exoribonuclease involved in ribosome biosynthesis. Involved in the processing of ITS1, the internal transcribed spacer localized between the 18S and 5.8S rRNAs.</text>
</comment>
<dbReference type="AlphaFoldDB" id="A0AAD2HUE0"/>
<evidence type="ECO:0000256" key="8">
    <source>
        <dbReference type="ARBA" id="ARBA00023242"/>
    </source>
</evidence>
<reference evidence="12" key="1">
    <citation type="submission" date="2023-11" db="EMBL/GenBank/DDBJ databases">
        <authorList>
            <person name="De Vega J J."/>
            <person name="De Vega J J."/>
        </authorList>
    </citation>
    <scope>NUCLEOTIDE SEQUENCE</scope>
</reference>
<comment type="subcellular location">
    <subcellularLocation>
        <location evidence="1">Nucleus</location>
    </subcellularLocation>
</comment>
<feature type="non-terminal residue" evidence="12">
    <location>
        <position position="1"/>
    </location>
</feature>
<feature type="compositionally biased region" description="Basic residues" evidence="10">
    <location>
        <begin position="324"/>
        <end position="334"/>
    </location>
</feature>
<dbReference type="PANTHER" id="PTHR12801:SF45">
    <property type="entry name" value="RNA EXONUCLEASE 4"/>
    <property type="match status" value="1"/>
</dbReference>
<evidence type="ECO:0000259" key="11">
    <source>
        <dbReference type="SMART" id="SM00479"/>
    </source>
</evidence>
<dbReference type="Gene3D" id="3.30.420.10">
    <property type="entry name" value="Ribonuclease H-like superfamily/Ribonuclease H"/>
    <property type="match status" value="1"/>
</dbReference>
<evidence type="ECO:0000256" key="6">
    <source>
        <dbReference type="ARBA" id="ARBA00022801"/>
    </source>
</evidence>
<evidence type="ECO:0000256" key="4">
    <source>
        <dbReference type="ARBA" id="ARBA00022552"/>
    </source>
</evidence>
<dbReference type="PANTHER" id="PTHR12801">
    <property type="entry name" value="RNA EXONUCLEASE REXO1 / RECO3 FAMILY MEMBER-RELATED"/>
    <property type="match status" value="1"/>
</dbReference>
<accession>A0AAD2HUE0</accession>
<evidence type="ECO:0000313" key="12">
    <source>
        <dbReference type="EMBL" id="CAK5281626.1"/>
    </source>
</evidence>